<dbReference type="OrthoDB" id="2248271at2"/>
<accession>A0A4V3A336</accession>
<comment type="caution">
    <text evidence="1">The sequence shown here is derived from an EMBL/GenBank/DDBJ whole genome shotgun (WGS) entry which is preliminary data.</text>
</comment>
<dbReference type="EMBL" id="PUFO01000099">
    <property type="protein sequence ID" value="TDG72416.1"/>
    <property type="molecule type" value="Genomic_DNA"/>
</dbReference>
<dbReference type="AlphaFoldDB" id="A0A4V3A336"/>
<dbReference type="Proteomes" id="UP000294854">
    <property type="component" value="Unassembled WGS sequence"/>
</dbReference>
<evidence type="ECO:0000313" key="1">
    <source>
        <dbReference type="EMBL" id="TDG72416.1"/>
    </source>
</evidence>
<proteinExistence type="predicted"/>
<dbReference type="RefSeq" id="WP_010620387.1">
    <property type="nucleotide sequence ID" value="NZ_CP042371.1"/>
</dbReference>
<name>A0A4V3A336_9LACO</name>
<organism evidence="1 2">
    <name type="scientific">Secundilactobacillus malefermentans</name>
    <dbReference type="NCBI Taxonomy" id="176292"/>
    <lineage>
        <taxon>Bacteria</taxon>
        <taxon>Bacillati</taxon>
        <taxon>Bacillota</taxon>
        <taxon>Bacilli</taxon>
        <taxon>Lactobacillales</taxon>
        <taxon>Lactobacillaceae</taxon>
        <taxon>Secundilactobacillus</taxon>
    </lineage>
</organism>
<keyword evidence="2" id="KW-1185">Reference proteome</keyword>
<dbReference type="STRING" id="1122149.FD44_GL000885"/>
<protein>
    <submittedName>
        <fullName evidence="1">Uncharacterized protein</fullName>
    </submittedName>
</protein>
<evidence type="ECO:0000313" key="2">
    <source>
        <dbReference type="Proteomes" id="UP000294854"/>
    </source>
</evidence>
<gene>
    <name evidence="1" type="ORF">C5L31_001115</name>
</gene>
<sequence>MEIDVPVTMEEVDYKVEQLNKAGQIANESSVIMDTVAKSLDAYLETAEDGHYDSAKLEDDKLNVYDITGDFLKEVKPQGASFVDDFKASPDFVFTYLEDQAGKIARGQ</sequence>
<reference evidence="1 2" key="1">
    <citation type="journal article" date="2019" name="Appl. Microbiol. Biotechnol.">
        <title>Uncovering carbohydrate metabolism through a genotype-phenotype association study of 56 lactic acid bacteria genomes.</title>
        <authorList>
            <person name="Buron-Moles G."/>
            <person name="Chailyan A."/>
            <person name="Dolejs I."/>
            <person name="Forster J."/>
            <person name="Miks M.H."/>
        </authorList>
    </citation>
    <scope>NUCLEOTIDE SEQUENCE [LARGE SCALE GENOMIC DNA]</scope>
    <source>
        <strain evidence="1 2">ATCC 49373</strain>
    </source>
</reference>